<accession>A0AAD9S858</accession>
<dbReference type="GO" id="GO:0005524">
    <property type="term" value="F:ATP binding"/>
    <property type="evidence" value="ECO:0007669"/>
    <property type="project" value="UniProtKB-KW"/>
</dbReference>
<dbReference type="Gene3D" id="3.30.200.20">
    <property type="entry name" value="Phosphorylase Kinase, domain 1"/>
    <property type="match status" value="1"/>
</dbReference>
<keyword evidence="4" id="KW-0418">Kinase</keyword>
<evidence type="ECO:0000313" key="8">
    <source>
        <dbReference type="Proteomes" id="UP001265746"/>
    </source>
</evidence>
<dbReference type="EMBL" id="JAUJFL010000006">
    <property type="protein sequence ID" value="KAK2601430.1"/>
    <property type="molecule type" value="Genomic_DNA"/>
</dbReference>
<dbReference type="SMART" id="SM00220">
    <property type="entry name" value="S_TKc"/>
    <property type="match status" value="1"/>
</dbReference>
<dbReference type="Proteomes" id="UP001265746">
    <property type="component" value="Unassembled WGS sequence"/>
</dbReference>
<dbReference type="PANTHER" id="PTHR45646">
    <property type="entry name" value="SERINE/THREONINE-PROTEIN KINASE DOA-RELATED"/>
    <property type="match status" value="1"/>
</dbReference>
<sequence length="472" mass="52497">MTTKDISNCDIDVECSGEELDEDNEYICELWQEIDEECEKLETYATAGSRKPYAPLLYPISIGQRLDGGRYQILHRLGHGGFSTVWVAKDTTAGAKGAEVVALNVIANGHAAGAESDDGDMEYQMHKLIQSSKIDKSHLLLCQDTFTLRGPHGSHHVLVLPLAGSGLQSLSVTPMMHITDTPIKSRISAAKQLLDAVNSLHQAGLVHCDISMRNVLWQIKPAFHRTLVHNLETMGEPRKISFSTRWKDKDGKAITASGDRVSPAKFPQESLDDNIFLSDFGITIKAGTSVSKKSRGVQKFVSPERFHGHNPSPGSDMWSFMVVFIYLYTGRYPFNGRLSSETPAHLMMDMVSSLGPLPSEWAEKKLKSFQLKWYTGAGSSEFLEPNKTFQSRLRDDLVEVEKRGAAKGNDGVIAAAEEVELKRRAKPHVLKIIDKGFRFKPRERVKASDLLDDFDWKMLMKICGVDDEASGK</sequence>
<reference evidence="7" key="1">
    <citation type="submission" date="2023-06" db="EMBL/GenBank/DDBJ databases">
        <authorList>
            <person name="Noh H."/>
        </authorList>
    </citation>
    <scope>NUCLEOTIDE SEQUENCE</scope>
    <source>
        <strain evidence="7">DUCC20226</strain>
    </source>
</reference>
<evidence type="ECO:0000256" key="2">
    <source>
        <dbReference type="ARBA" id="ARBA00022679"/>
    </source>
</evidence>
<dbReference type="GO" id="GO:0005634">
    <property type="term" value="C:nucleus"/>
    <property type="evidence" value="ECO:0007669"/>
    <property type="project" value="TreeGrafter"/>
</dbReference>
<keyword evidence="3" id="KW-0547">Nucleotide-binding</keyword>
<evidence type="ECO:0000256" key="3">
    <source>
        <dbReference type="ARBA" id="ARBA00022741"/>
    </source>
</evidence>
<dbReference type="Pfam" id="PF00069">
    <property type="entry name" value="Pkinase"/>
    <property type="match status" value="2"/>
</dbReference>
<evidence type="ECO:0000256" key="1">
    <source>
        <dbReference type="ARBA" id="ARBA00022527"/>
    </source>
</evidence>
<feature type="domain" description="Protein kinase" evidence="6">
    <location>
        <begin position="71"/>
        <end position="460"/>
    </location>
</feature>
<evidence type="ECO:0000256" key="4">
    <source>
        <dbReference type="ARBA" id="ARBA00022777"/>
    </source>
</evidence>
<evidence type="ECO:0000313" key="7">
    <source>
        <dbReference type="EMBL" id="KAK2601430.1"/>
    </source>
</evidence>
<keyword evidence="1" id="KW-0723">Serine/threonine-protein kinase</keyword>
<gene>
    <name evidence="7" type="ORF">N8I77_010879</name>
</gene>
<evidence type="ECO:0000259" key="6">
    <source>
        <dbReference type="PROSITE" id="PS50011"/>
    </source>
</evidence>
<dbReference type="AlphaFoldDB" id="A0AAD9S858"/>
<name>A0AAD9S858_PHOAM</name>
<keyword evidence="2" id="KW-0808">Transferase</keyword>
<evidence type="ECO:0000256" key="5">
    <source>
        <dbReference type="ARBA" id="ARBA00022840"/>
    </source>
</evidence>
<proteinExistence type="predicted"/>
<dbReference type="SUPFAM" id="SSF56112">
    <property type="entry name" value="Protein kinase-like (PK-like)"/>
    <property type="match status" value="1"/>
</dbReference>
<dbReference type="InterPro" id="IPR051175">
    <property type="entry name" value="CLK_kinases"/>
</dbReference>
<keyword evidence="8" id="KW-1185">Reference proteome</keyword>
<dbReference type="GO" id="GO:0004674">
    <property type="term" value="F:protein serine/threonine kinase activity"/>
    <property type="evidence" value="ECO:0007669"/>
    <property type="project" value="UniProtKB-KW"/>
</dbReference>
<protein>
    <recommendedName>
        <fullName evidence="6">Protein kinase domain-containing protein</fullName>
    </recommendedName>
</protein>
<dbReference type="InterPro" id="IPR011009">
    <property type="entry name" value="Kinase-like_dom_sf"/>
</dbReference>
<dbReference type="PANTHER" id="PTHR45646:SF11">
    <property type="entry name" value="SERINE_THREONINE-PROTEIN KINASE DOA"/>
    <property type="match status" value="1"/>
</dbReference>
<organism evidence="7 8">
    <name type="scientific">Phomopsis amygdali</name>
    <name type="common">Fusicoccum amygdali</name>
    <dbReference type="NCBI Taxonomy" id="1214568"/>
    <lineage>
        <taxon>Eukaryota</taxon>
        <taxon>Fungi</taxon>
        <taxon>Dikarya</taxon>
        <taxon>Ascomycota</taxon>
        <taxon>Pezizomycotina</taxon>
        <taxon>Sordariomycetes</taxon>
        <taxon>Sordariomycetidae</taxon>
        <taxon>Diaporthales</taxon>
        <taxon>Diaporthaceae</taxon>
        <taxon>Diaporthe</taxon>
    </lineage>
</organism>
<dbReference type="Gene3D" id="1.10.510.10">
    <property type="entry name" value="Transferase(Phosphotransferase) domain 1"/>
    <property type="match status" value="1"/>
</dbReference>
<comment type="caution">
    <text evidence="7">The sequence shown here is derived from an EMBL/GenBank/DDBJ whole genome shotgun (WGS) entry which is preliminary data.</text>
</comment>
<dbReference type="PROSITE" id="PS50011">
    <property type="entry name" value="PROTEIN_KINASE_DOM"/>
    <property type="match status" value="1"/>
</dbReference>
<keyword evidence="5" id="KW-0067">ATP-binding</keyword>
<dbReference type="InterPro" id="IPR000719">
    <property type="entry name" value="Prot_kinase_dom"/>
</dbReference>